<feature type="chain" id="PRO_5045793026" evidence="1">
    <location>
        <begin position="24"/>
        <end position="283"/>
    </location>
</feature>
<dbReference type="PROSITE" id="PS51257">
    <property type="entry name" value="PROKAR_LIPOPROTEIN"/>
    <property type="match status" value="1"/>
</dbReference>
<keyword evidence="5" id="KW-1185">Reference proteome</keyword>
<dbReference type="Gene3D" id="2.60.40.1740">
    <property type="entry name" value="hypothetical protein (bacova_03559)"/>
    <property type="match status" value="1"/>
</dbReference>
<feature type="signal peptide" evidence="1">
    <location>
        <begin position="1"/>
        <end position="23"/>
    </location>
</feature>
<dbReference type="InterPro" id="IPR013728">
    <property type="entry name" value="BT_3987-like_N"/>
</dbReference>
<evidence type="ECO:0000313" key="4">
    <source>
        <dbReference type="EMBL" id="MBD1363644.1"/>
    </source>
</evidence>
<evidence type="ECO:0000256" key="1">
    <source>
        <dbReference type="SAM" id="SignalP"/>
    </source>
</evidence>
<accession>A0ABR7WMV8</accession>
<proteinExistence type="predicted"/>
<evidence type="ECO:0000259" key="2">
    <source>
        <dbReference type="Pfam" id="PF08522"/>
    </source>
</evidence>
<evidence type="ECO:0000313" key="5">
    <source>
        <dbReference type="Proteomes" id="UP000606600"/>
    </source>
</evidence>
<evidence type="ECO:0000259" key="3">
    <source>
        <dbReference type="Pfam" id="PF14274"/>
    </source>
</evidence>
<dbReference type="InterPro" id="IPR025371">
    <property type="entry name" value="BT_3044-like_C"/>
</dbReference>
<reference evidence="4 5" key="1">
    <citation type="submission" date="2020-09" db="EMBL/GenBank/DDBJ databases">
        <title>Novel species of Mucilaginibacter isolated from a glacier on the Tibetan Plateau.</title>
        <authorList>
            <person name="Liu Q."/>
            <person name="Xin Y.-H."/>
        </authorList>
    </citation>
    <scope>NUCLEOTIDE SEQUENCE [LARGE SCALE GENOMIC DNA]</scope>
    <source>
        <strain evidence="4 5">ZT4R22</strain>
    </source>
</reference>
<dbReference type="Pfam" id="PF08522">
    <property type="entry name" value="BT_3987-like_N"/>
    <property type="match status" value="1"/>
</dbReference>
<comment type="caution">
    <text evidence="4">The sequence shown here is derived from an EMBL/GenBank/DDBJ whole genome shotgun (WGS) entry which is preliminary data.</text>
</comment>
<organism evidence="4 5">
    <name type="scientific">Mucilaginibacter pankratovii</name>
    <dbReference type="NCBI Taxonomy" id="2772110"/>
    <lineage>
        <taxon>Bacteria</taxon>
        <taxon>Pseudomonadati</taxon>
        <taxon>Bacteroidota</taxon>
        <taxon>Sphingobacteriia</taxon>
        <taxon>Sphingobacteriales</taxon>
        <taxon>Sphingobacteriaceae</taxon>
        <taxon>Mucilaginibacter</taxon>
    </lineage>
</organism>
<feature type="domain" description="BT-3987-like N-terminal" evidence="2">
    <location>
        <begin position="55"/>
        <end position="155"/>
    </location>
</feature>
<dbReference type="RefSeq" id="WP_191188313.1">
    <property type="nucleotide sequence ID" value="NZ_JACWMY010000003.1"/>
</dbReference>
<dbReference type="EMBL" id="JACWMY010000003">
    <property type="protein sequence ID" value="MBD1363644.1"/>
    <property type="molecule type" value="Genomic_DNA"/>
</dbReference>
<feature type="domain" description="BT-3044-like C-terminal" evidence="3">
    <location>
        <begin position="164"/>
        <end position="274"/>
    </location>
</feature>
<protein>
    <submittedName>
        <fullName evidence="4">DUF1735 domain-containing protein</fullName>
    </submittedName>
</protein>
<gene>
    <name evidence="4" type="ORF">IDJ77_07465</name>
</gene>
<sequence length="283" mass="30122">MKKISYLKNISMLLGLAAVVSFSSCLKDKNFVDFAAVGVTVELPLAPSGIQAQSFEISSTPATFQIAVNVASPKPLSTPLDVTIAVDQAALTAYNTANSTSYELLPAAAYTLSGTKLTVPANQRLVYLTVTVKSSVIDPSKAYVLPISLVDASGQTINANYHTLLTIVGVKNKYDGVYKATGKFVRVGLDERTINQNKSLSTVNGNTVQSSVADLGSPLNLTVNADNSVTVTFAGSSLTTLPAEYTQDGVNTYDPTTKTFTLHYQYRSGARTTEEKLVYVGPR</sequence>
<keyword evidence="1" id="KW-0732">Signal</keyword>
<dbReference type="Proteomes" id="UP000606600">
    <property type="component" value="Unassembled WGS sequence"/>
</dbReference>
<dbReference type="Pfam" id="PF14274">
    <property type="entry name" value="BT_3044-like_C"/>
    <property type="match status" value="1"/>
</dbReference>
<name>A0ABR7WMV8_9SPHI</name>